<keyword evidence="3 4" id="KW-0418">Kinase</keyword>
<dbReference type="InterPro" id="IPR004381">
    <property type="entry name" value="Glycerate_kinase"/>
</dbReference>
<evidence type="ECO:0000313" key="4">
    <source>
        <dbReference type="EMBL" id="TDM03668.1"/>
    </source>
</evidence>
<comment type="similarity">
    <text evidence="1">Belongs to the glycerate kinase type-1 family.</text>
</comment>
<dbReference type="Proteomes" id="UP000295280">
    <property type="component" value="Unassembled WGS sequence"/>
</dbReference>
<dbReference type="RefSeq" id="WP_133416532.1">
    <property type="nucleotide sequence ID" value="NZ_SCWD01000001.1"/>
</dbReference>
<evidence type="ECO:0000256" key="1">
    <source>
        <dbReference type="ARBA" id="ARBA00006284"/>
    </source>
</evidence>
<name>A0A9Q8FQ65_9STAP</name>
<dbReference type="Gene3D" id="3.90.1510.10">
    <property type="entry name" value="Glycerate kinase, domain 2"/>
    <property type="match status" value="1"/>
</dbReference>
<reference evidence="4 5" key="1">
    <citation type="submission" date="2019-01" db="EMBL/GenBank/DDBJ databases">
        <title>Draft genome sequences of the type strains of six Macrococcus species.</title>
        <authorList>
            <person name="Mazhar S."/>
            <person name="Altermann E."/>
            <person name="Hill C."/>
            <person name="Mcauliffe O."/>
        </authorList>
    </citation>
    <scope>NUCLEOTIDE SEQUENCE [LARGE SCALE GENOMIC DNA]</scope>
    <source>
        <strain evidence="4 5">ATCC 51828</strain>
    </source>
</reference>
<sequence length="355" mass="39729">MNILIAIDRFEDALTSQEAASYVEEGVKAVHRTANVISVPLFDGQKHLIDGILAWQQGTKYTWKIPDANMKRRDVTAAAMNDRFYIDCSDLYGQTENMLQTSSYGLGQMLLNGLDLDYRVFTIALGETALFDGGMGMLERLGAQFYDLNEEKLAGPLDSESIKKVRRIDLSGLDDRLSESTFTVISDYDYYLFGNKSQIAAQSLPDEAKTKLDNQIWYLNEQFKKTGLYLSLEKGGHAGGLRALFESLFHARTLSSKEMIFEETSIEELLNEADIIIYGGGNVKPADNSLVAQALTQKVSSDKRFIYLAAGQQFAPPDHSVYYLNIYPDMTPETDSMKLGIQLQNSIQTLLNIAR</sequence>
<protein>
    <submittedName>
        <fullName evidence="4">Glycerate kinase</fullName>
    </submittedName>
</protein>
<dbReference type="OrthoDB" id="9774290at2"/>
<organism evidence="4 5">
    <name type="scientific">Macrococcus carouselicus</name>
    <dbReference type="NCBI Taxonomy" id="69969"/>
    <lineage>
        <taxon>Bacteria</taxon>
        <taxon>Bacillati</taxon>
        <taxon>Bacillota</taxon>
        <taxon>Bacilli</taxon>
        <taxon>Bacillales</taxon>
        <taxon>Staphylococcaceae</taxon>
        <taxon>Macrococcus</taxon>
    </lineage>
</organism>
<dbReference type="InterPro" id="IPR036129">
    <property type="entry name" value="Glycerate_kinase_sf"/>
</dbReference>
<evidence type="ECO:0000256" key="2">
    <source>
        <dbReference type="ARBA" id="ARBA00022679"/>
    </source>
</evidence>
<dbReference type="AlphaFoldDB" id="A0A9Q8FQ65"/>
<accession>A0A9Q8FQ65</accession>
<dbReference type="PANTHER" id="PTHR21599">
    <property type="entry name" value="GLYCERATE KINASE"/>
    <property type="match status" value="1"/>
</dbReference>
<dbReference type="GO" id="GO:0031388">
    <property type="term" value="P:organic acid phosphorylation"/>
    <property type="evidence" value="ECO:0007669"/>
    <property type="project" value="InterPro"/>
</dbReference>
<dbReference type="EMBL" id="SCWD01000001">
    <property type="protein sequence ID" value="TDM03668.1"/>
    <property type="molecule type" value="Genomic_DNA"/>
</dbReference>
<evidence type="ECO:0000256" key="3">
    <source>
        <dbReference type="ARBA" id="ARBA00022777"/>
    </source>
</evidence>
<dbReference type="Gene3D" id="3.40.50.10350">
    <property type="entry name" value="Glycerate kinase, domain 1"/>
    <property type="match status" value="1"/>
</dbReference>
<dbReference type="SUPFAM" id="SSF110738">
    <property type="entry name" value="Glycerate kinase I"/>
    <property type="match status" value="1"/>
</dbReference>
<keyword evidence="2" id="KW-0808">Transferase</keyword>
<dbReference type="InterPro" id="IPR018197">
    <property type="entry name" value="Glycerate_kinase_RE-like"/>
</dbReference>
<gene>
    <name evidence="4" type="ORF">ERX40_00430</name>
</gene>
<evidence type="ECO:0000313" key="5">
    <source>
        <dbReference type="Proteomes" id="UP000295280"/>
    </source>
</evidence>
<dbReference type="PANTHER" id="PTHR21599:SF0">
    <property type="entry name" value="GLYCERATE KINASE"/>
    <property type="match status" value="1"/>
</dbReference>
<dbReference type="Pfam" id="PF02595">
    <property type="entry name" value="Gly_kinase"/>
    <property type="match status" value="1"/>
</dbReference>
<dbReference type="GO" id="GO:0008887">
    <property type="term" value="F:glycerate kinase activity"/>
    <property type="evidence" value="ECO:0007669"/>
    <property type="project" value="InterPro"/>
</dbReference>
<comment type="caution">
    <text evidence="4">The sequence shown here is derived from an EMBL/GenBank/DDBJ whole genome shotgun (WGS) entry which is preliminary data.</text>
</comment>
<dbReference type="InterPro" id="IPR018193">
    <property type="entry name" value="Glyc_kinase_flavodox-like_fold"/>
</dbReference>
<keyword evidence="5" id="KW-1185">Reference proteome</keyword>
<proteinExistence type="inferred from homology"/>